<keyword evidence="1" id="KW-0378">Hydrolase</keyword>
<dbReference type="RefSeq" id="WP_123046658.1">
    <property type="nucleotide sequence ID" value="NZ_RDSR01000025.1"/>
</dbReference>
<name>A0A3M8KUQ1_9MICO</name>
<proteinExistence type="predicted"/>
<evidence type="ECO:0000313" key="1">
    <source>
        <dbReference type="EMBL" id="RNE57010.1"/>
    </source>
</evidence>
<keyword evidence="2" id="KW-1185">Reference proteome</keyword>
<accession>A0A3M8KUQ1</accession>
<reference evidence="1 2" key="1">
    <citation type="submission" date="2018-11" db="EMBL/GenBank/DDBJ databases">
        <title>Cryobacterium sp. nov., isolated from rhizosphere soil of lettuce.</title>
        <authorList>
            <person name="Wang Y."/>
        </authorList>
    </citation>
    <scope>NUCLEOTIDE SEQUENCE [LARGE SCALE GENOMIC DNA]</scope>
    <source>
        <strain evidence="1 2">NEAU-85</strain>
    </source>
</reference>
<organism evidence="1 2">
    <name type="scientific">Cryobacterium tepidiphilum</name>
    <dbReference type="NCBI Taxonomy" id="2486026"/>
    <lineage>
        <taxon>Bacteria</taxon>
        <taxon>Bacillati</taxon>
        <taxon>Actinomycetota</taxon>
        <taxon>Actinomycetes</taxon>
        <taxon>Micrococcales</taxon>
        <taxon>Microbacteriaceae</taxon>
        <taxon>Cryobacterium</taxon>
    </lineage>
</organism>
<dbReference type="Gene3D" id="3.30.980.10">
    <property type="entry name" value="Threonyl-trna Synthetase, Chain A, domain 2"/>
    <property type="match status" value="1"/>
</dbReference>
<dbReference type="GO" id="GO:0016787">
    <property type="term" value="F:hydrolase activity"/>
    <property type="evidence" value="ECO:0007669"/>
    <property type="project" value="UniProtKB-KW"/>
</dbReference>
<evidence type="ECO:0000313" key="2">
    <source>
        <dbReference type="Proteomes" id="UP000279859"/>
    </source>
</evidence>
<gene>
    <name evidence="1" type="ORF">EEJ31_12695</name>
</gene>
<comment type="caution">
    <text evidence="1">The sequence shown here is derived from an EMBL/GenBank/DDBJ whole genome shotgun (WGS) entry which is preliminary data.</text>
</comment>
<dbReference type="GO" id="GO:0000166">
    <property type="term" value="F:nucleotide binding"/>
    <property type="evidence" value="ECO:0007669"/>
    <property type="project" value="InterPro"/>
</dbReference>
<protein>
    <submittedName>
        <fullName evidence="1">Metal-dependent hydrolase</fullName>
    </submittedName>
</protein>
<dbReference type="Proteomes" id="UP000279859">
    <property type="component" value="Unassembled WGS sequence"/>
</dbReference>
<sequence length="320" mass="33357">MTLPTQDTRVDYPVGALETATVVLHTEPVADGRTAVLLEATSAHPLDAGWPDQGPDRASILVGAVPLAVVAAGGAATPTSVAGDLLAGSDELRSIPVVDCVVAATDGSALHLGRDIPVPKGTPGWAFVVAHLVDGDPGLREGDRVEVVVDASFRHSISAGHTACHLASLALNRALADRWKKEVRPDALAQPDFDGTAIDASLIRENGSTDTYRLGKSLRKKGFITDGLVDVLPDVQAAVEQTLADWLATDAAVRIERDGELLTDRRYWVCELPGGAARIPCGGTHLASLGELAQIGGLSVRLTVADVDGTPVLTMETDLV</sequence>
<dbReference type="SUPFAM" id="SSF55186">
    <property type="entry name" value="ThrRS/AlaRS common domain"/>
    <property type="match status" value="1"/>
</dbReference>
<dbReference type="InterPro" id="IPR018163">
    <property type="entry name" value="Thr/Ala-tRNA-synth_IIc_edit"/>
</dbReference>
<dbReference type="OrthoDB" id="6396444at2"/>
<dbReference type="AlphaFoldDB" id="A0A3M8KUQ1"/>
<dbReference type="EMBL" id="RDSR01000025">
    <property type="protein sequence ID" value="RNE57010.1"/>
    <property type="molecule type" value="Genomic_DNA"/>
</dbReference>